<keyword evidence="2" id="KW-1185">Reference proteome</keyword>
<dbReference type="AlphaFoldDB" id="A0A9N9GMB4"/>
<dbReference type="OrthoDB" id="2448626at2759"/>
<sequence>INYYTDDDMYLESMESNIQEISEQILDQNTNVDKVGLMATVLDSRLKSMNLWPEEIREQAIIELHNEFQDFITINIENYIRSTNTTMCLTHSIHLISS</sequence>
<gene>
    <name evidence="1" type="ORF">DERYTH_LOCUS8198</name>
</gene>
<organism evidence="1 2">
    <name type="scientific">Dentiscutata erythropus</name>
    <dbReference type="NCBI Taxonomy" id="1348616"/>
    <lineage>
        <taxon>Eukaryota</taxon>
        <taxon>Fungi</taxon>
        <taxon>Fungi incertae sedis</taxon>
        <taxon>Mucoromycota</taxon>
        <taxon>Glomeromycotina</taxon>
        <taxon>Glomeromycetes</taxon>
        <taxon>Diversisporales</taxon>
        <taxon>Gigasporaceae</taxon>
        <taxon>Dentiscutata</taxon>
    </lineage>
</organism>
<accession>A0A9N9GMB4</accession>
<evidence type="ECO:0000313" key="2">
    <source>
        <dbReference type="Proteomes" id="UP000789405"/>
    </source>
</evidence>
<evidence type="ECO:0000313" key="1">
    <source>
        <dbReference type="EMBL" id="CAG8612208.1"/>
    </source>
</evidence>
<name>A0A9N9GMB4_9GLOM</name>
<dbReference type="EMBL" id="CAJVPY010004178">
    <property type="protein sequence ID" value="CAG8612208.1"/>
    <property type="molecule type" value="Genomic_DNA"/>
</dbReference>
<proteinExistence type="predicted"/>
<feature type="non-terminal residue" evidence="1">
    <location>
        <position position="98"/>
    </location>
</feature>
<reference evidence="1" key="1">
    <citation type="submission" date="2021-06" db="EMBL/GenBank/DDBJ databases">
        <authorList>
            <person name="Kallberg Y."/>
            <person name="Tangrot J."/>
            <person name="Rosling A."/>
        </authorList>
    </citation>
    <scope>NUCLEOTIDE SEQUENCE</scope>
    <source>
        <strain evidence="1">MA453B</strain>
    </source>
</reference>
<protein>
    <submittedName>
        <fullName evidence="1">19490_t:CDS:1</fullName>
    </submittedName>
</protein>
<dbReference type="Proteomes" id="UP000789405">
    <property type="component" value="Unassembled WGS sequence"/>
</dbReference>
<comment type="caution">
    <text evidence="1">The sequence shown here is derived from an EMBL/GenBank/DDBJ whole genome shotgun (WGS) entry which is preliminary data.</text>
</comment>